<dbReference type="AlphaFoldDB" id="A0AAN5DE52"/>
<protein>
    <recommendedName>
        <fullName evidence="1">F-box domain-containing protein</fullName>
    </recommendedName>
</protein>
<keyword evidence="3" id="KW-1185">Reference proteome</keyword>
<name>A0AAN5DE52_9BILA</name>
<sequence length="136" mass="15869">MDILSLPDVFIRQLMRTIGIKDRMRLRLTCRTFANLVSESHAGYFASGHIFTYCDNEVDKLAIAFGEEVFKISDNTEDQLHQIVHFRKHLFRGVSFRKFTITLKAHVVPLNFSFHFTDGFKIGVLWYHVNSESELE</sequence>
<accession>A0AAN5DE52</accession>
<comment type="caution">
    <text evidence="2">The sequence shown here is derived from an EMBL/GenBank/DDBJ whole genome shotgun (WGS) entry which is preliminary data.</text>
</comment>
<feature type="non-terminal residue" evidence="2">
    <location>
        <position position="136"/>
    </location>
</feature>
<evidence type="ECO:0000313" key="3">
    <source>
        <dbReference type="Proteomes" id="UP001328107"/>
    </source>
</evidence>
<proteinExistence type="predicted"/>
<evidence type="ECO:0000313" key="2">
    <source>
        <dbReference type="EMBL" id="GMR61508.1"/>
    </source>
</evidence>
<dbReference type="PROSITE" id="PS50181">
    <property type="entry name" value="FBOX"/>
    <property type="match status" value="1"/>
</dbReference>
<dbReference type="InterPro" id="IPR001810">
    <property type="entry name" value="F-box_dom"/>
</dbReference>
<evidence type="ECO:0000259" key="1">
    <source>
        <dbReference type="PROSITE" id="PS50181"/>
    </source>
</evidence>
<reference evidence="3" key="1">
    <citation type="submission" date="2022-10" db="EMBL/GenBank/DDBJ databases">
        <title>Genome assembly of Pristionchus species.</title>
        <authorList>
            <person name="Yoshida K."/>
            <person name="Sommer R.J."/>
        </authorList>
    </citation>
    <scope>NUCLEOTIDE SEQUENCE [LARGE SCALE GENOMIC DNA]</scope>
    <source>
        <strain evidence="3">RS5460</strain>
    </source>
</reference>
<dbReference type="EMBL" id="BTRK01000006">
    <property type="protein sequence ID" value="GMR61508.1"/>
    <property type="molecule type" value="Genomic_DNA"/>
</dbReference>
<feature type="domain" description="F-box" evidence="1">
    <location>
        <begin position="1"/>
        <end position="48"/>
    </location>
</feature>
<dbReference type="Proteomes" id="UP001328107">
    <property type="component" value="Unassembled WGS sequence"/>
</dbReference>
<dbReference type="Pfam" id="PF00646">
    <property type="entry name" value="F-box"/>
    <property type="match status" value="1"/>
</dbReference>
<organism evidence="2 3">
    <name type="scientific">Pristionchus mayeri</name>
    <dbReference type="NCBI Taxonomy" id="1317129"/>
    <lineage>
        <taxon>Eukaryota</taxon>
        <taxon>Metazoa</taxon>
        <taxon>Ecdysozoa</taxon>
        <taxon>Nematoda</taxon>
        <taxon>Chromadorea</taxon>
        <taxon>Rhabditida</taxon>
        <taxon>Rhabditina</taxon>
        <taxon>Diplogasteromorpha</taxon>
        <taxon>Diplogasteroidea</taxon>
        <taxon>Neodiplogasteridae</taxon>
        <taxon>Pristionchus</taxon>
    </lineage>
</organism>
<gene>
    <name evidence="2" type="ORF">PMAYCL1PPCAC_31703</name>
</gene>